<feature type="transmembrane region" description="Helical" evidence="1">
    <location>
        <begin position="179"/>
        <end position="197"/>
    </location>
</feature>
<organism evidence="2 3">
    <name type="scientific">Marinomonas spartinae</name>
    <dbReference type="NCBI Taxonomy" id="1792290"/>
    <lineage>
        <taxon>Bacteria</taxon>
        <taxon>Pseudomonadati</taxon>
        <taxon>Pseudomonadota</taxon>
        <taxon>Gammaproteobacteria</taxon>
        <taxon>Oceanospirillales</taxon>
        <taxon>Oceanospirillaceae</taxon>
        <taxon>Marinomonas</taxon>
    </lineage>
</organism>
<accession>A0A1A8THX0</accession>
<feature type="transmembrane region" description="Helical" evidence="1">
    <location>
        <begin position="145"/>
        <end position="167"/>
    </location>
</feature>
<sequence length="219" mass="25816">MPSPENYNQMLSKLGKWTFLCTLVFLIALRFFELVPKVEIDRSLAPPIKDYKELIEWLFSFGAIPLIGAVIAWLCSSIFEVHNKLSKIILLRYLWDRLFIVAPMLKRTGLSQKLNRARVKEIMNGLYYPEVKNIDQHYVHIFWRYALQFWIVFEHFLVVLITVITLWAVNRSIPDKGLLIYLALVFFIAVVHWLFVVTNKSKDQSDQISSQTIRSFFRT</sequence>
<dbReference type="OrthoDB" id="7061749at2"/>
<dbReference type="RefSeq" id="WP_067016341.1">
    <property type="nucleotide sequence ID" value="NZ_FLOB01000004.1"/>
</dbReference>
<keyword evidence="3" id="KW-1185">Reference proteome</keyword>
<keyword evidence="1" id="KW-0472">Membrane</keyword>
<evidence type="ECO:0000313" key="3">
    <source>
        <dbReference type="Proteomes" id="UP000092544"/>
    </source>
</evidence>
<name>A0A1A8THX0_9GAMM</name>
<dbReference type="EMBL" id="FLOB01000004">
    <property type="protein sequence ID" value="SBS31714.1"/>
    <property type="molecule type" value="Genomic_DNA"/>
</dbReference>
<proteinExistence type="predicted"/>
<feature type="transmembrane region" description="Helical" evidence="1">
    <location>
        <begin position="17"/>
        <end position="36"/>
    </location>
</feature>
<dbReference type="AlphaFoldDB" id="A0A1A8THX0"/>
<dbReference type="STRING" id="1792290.MSP8886_02214"/>
<evidence type="ECO:0000256" key="1">
    <source>
        <dbReference type="SAM" id="Phobius"/>
    </source>
</evidence>
<keyword evidence="1" id="KW-1133">Transmembrane helix</keyword>
<dbReference type="Proteomes" id="UP000092544">
    <property type="component" value="Unassembled WGS sequence"/>
</dbReference>
<protein>
    <submittedName>
        <fullName evidence="2">Uncharacterized protein</fullName>
    </submittedName>
</protein>
<gene>
    <name evidence="2" type="ORF">MSP8886_02214</name>
</gene>
<feature type="transmembrane region" description="Helical" evidence="1">
    <location>
        <begin position="57"/>
        <end position="79"/>
    </location>
</feature>
<keyword evidence="1" id="KW-0812">Transmembrane</keyword>
<evidence type="ECO:0000313" key="2">
    <source>
        <dbReference type="EMBL" id="SBS31714.1"/>
    </source>
</evidence>
<reference evidence="2 3" key="1">
    <citation type="submission" date="2016-06" db="EMBL/GenBank/DDBJ databases">
        <authorList>
            <person name="Kjaerup R.B."/>
            <person name="Dalgaard T.S."/>
            <person name="Juul-Madsen H.R."/>
        </authorList>
    </citation>
    <scope>NUCLEOTIDE SEQUENCE [LARGE SCALE GENOMIC DNA]</scope>
    <source>
        <strain evidence="2 3">CECT 8886</strain>
    </source>
</reference>